<organism evidence="10 11">
    <name type="scientific">Aureimonas glaciei</name>
    <dbReference type="NCBI Taxonomy" id="1776957"/>
    <lineage>
        <taxon>Bacteria</taxon>
        <taxon>Pseudomonadati</taxon>
        <taxon>Pseudomonadota</taxon>
        <taxon>Alphaproteobacteria</taxon>
        <taxon>Hyphomicrobiales</taxon>
        <taxon>Aurantimonadaceae</taxon>
        <taxon>Aureimonas</taxon>
    </lineage>
</organism>
<dbReference type="InterPro" id="IPR037185">
    <property type="entry name" value="EmrE-like"/>
</dbReference>
<dbReference type="GO" id="GO:0005886">
    <property type="term" value="C:plasma membrane"/>
    <property type="evidence" value="ECO:0007669"/>
    <property type="project" value="UniProtKB-SubCell"/>
</dbReference>
<feature type="transmembrane region" description="Helical" evidence="8">
    <location>
        <begin position="246"/>
        <end position="263"/>
    </location>
</feature>
<feature type="transmembrane region" description="Helical" evidence="8">
    <location>
        <begin position="42"/>
        <end position="63"/>
    </location>
</feature>
<name>A0A916XV34_9HYPH</name>
<evidence type="ECO:0000256" key="6">
    <source>
        <dbReference type="ARBA" id="ARBA00022989"/>
    </source>
</evidence>
<evidence type="ECO:0000256" key="7">
    <source>
        <dbReference type="ARBA" id="ARBA00023136"/>
    </source>
</evidence>
<dbReference type="SUPFAM" id="SSF103481">
    <property type="entry name" value="Multidrug resistance efflux transporter EmrE"/>
    <property type="match status" value="2"/>
</dbReference>
<reference evidence="10" key="2">
    <citation type="submission" date="2020-09" db="EMBL/GenBank/DDBJ databases">
        <authorList>
            <person name="Sun Q."/>
            <person name="Zhou Y."/>
        </authorList>
    </citation>
    <scope>NUCLEOTIDE SEQUENCE</scope>
    <source>
        <strain evidence="10">CGMCC 1.15493</strain>
    </source>
</reference>
<evidence type="ECO:0000313" key="10">
    <source>
        <dbReference type="EMBL" id="GGD13778.1"/>
    </source>
</evidence>
<reference evidence="10" key="1">
    <citation type="journal article" date="2014" name="Int. J. Syst. Evol. Microbiol.">
        <title>Complete genome sequence of Corynebacterium casei LMG S-19264T (=DSM 44701T), isolated from a smear-ripened cheese.</title>
        <authorList>
            <consortium name="US DOE Joint Genome Institute (JGI-PGF)"/>
            <person name="Walter F."/>
            <person name="Albersmeier A."/>
            <person name="Kalinowski J."/>
            <person name="Ruckert C."/>
        </authorList>
    </citation>
    <scope>NUCLEOTIDE SEQUENCE</scope>
    <source>
        <strain evidence="10">CGMCC 1.15493</strain>
    </source>
</reference>
<dbReference type="Proteomes" id="UP000613160">
    <property type="component" value="Unassembled WGS sequence"/>
</dbReference>
<comment type="similarity">
    <text evidence="2">Belongs to the EamA transporter family.</text>
</comment>
<evidence type="ECO:0000256" key="5">
    <source>
        <dbReference type="ARBA" id="ARBA00022692"/>
    </source>
</evidence>
<keyword evidence="4" id="KW-1003">Cell membrane</keyword>
<comment type="subcellular location">
    <subcellularLocation>
        <location evidence="1">Cell membrane</location>
        <topology evidence="1">Multi-pass membrane protein</topology>
    </subcellularLocation>
</comment>
<dbReference type="InterPro" id="IPR000620">
    <property type="entry name" value="EamA_dom"/>
</dbReference>
<feature type="transmembrane region" description="Helical" evidence="8">
    <location>
        <begin position="269"/>
        <end position="290"/>
    </location>
</feature>
<evidence type="ECO:0000256" key="1">
    <source>
        <dbReference type="ARBA" id="ARBA00004651"/>
    </source>
</evidence>
<proteinExistence type="inferred from homology"/>
<evidence type="ECO:0000313" key="11">
    <source>
        <dbReference type="Proteomes" id="UP000613160"/>
    </source>
</evidence>
<dbReference type="EMBL" id="BMJJ01000003">
    <property type="protein sequence ID" value="GGD13778.1"/>
    <property type="molecule type" value="Genomic_DNA"/>
</dbReference>
<accession>A0A916XV34</accession>
<feature type="domain" description="EamA" evidence="9">
    <location>
        <begin position="11"/>
        <end position="147"/>
    </location>
</feature>
<sequence length="311" mass="33395">MAAESSEQSRGFVFATSAYLIWGLILPAFMKLLGSVPPLEIVAHRIVWAVPFAAAILWWLGGLSNLGPIFRSPRTLLLASVTACIISLNWGVYVYAIVTDRTLHAALGYYINPLVNVMMGAIFLGERPTRWQSVAIALAALAVAVLTVQAGGLPWISLVLAFSFGTYGLLRKILPIGPTEGFFVEVVLLSVPCLAFIAWTLAEGTSHFAGNAAEAWLLVCAGPLTAIPLILFAAGAKRLDYSTIGILQYIAPTALFFTAVFAFGEPFSLWQGVAFGLIWVAVAIYVWSLVSGARARRRQRAMTAAAETCPS</sequence>
<dbReference type="NCBIfam" id="TIGR00688">
    <property type="entry name" value="rarD"/>
    <property type="match status" value="1"/>
</dbReference>
<evidence type="ECO:0000256" key="4">
    <source>
        <dbReference type="ARBA" id="ARBA00022475"/>
    </source>
</evidence>
<evidence type="ECO:0000256" key="8">
    <source>
        <dbReference type="SAM" id="Phobius"/>
    </source>
</evidence>
<comment type="caution">
    <text evidence="10">The sequence shown here is derived from an EMBL/GenBank/DDBJ whole genome shotgun (WGS) entry which is preliminary data.</text>
</comment>
<protein>
    <submittedName>
        <fullName evidence="10">Permease</fullName>
    </submittedName>
</protein>
<feature type="domain" description="EamA" evidence="9">
    <location>
        <begin position="158"/>
        <end position="286"/>
    </location>
</feature>
<keyword evidence="5 8" id="KW-0812">Transmembrane</keyword>
<gene>
    <name evidence="10" type="ORF">GCM10011335_15680</name>
</gene>
<keyword evidence="11" id="KW-1185">Reference proteome</keyword>
<evidence type="ECO:0000256" key="2">
    <source>
        <dbReference type="ARBA" id="ARBA00007362"/>
    </source>
</evidence>
<feature type="transmembrane region" description="Helical" evidence="8">
    <location>
        <begin position="154"/>
        <end position="170"/>
    </location>
</feature>
<feature type="transmembrane region" description="Helical" evidence="8">
    <location>
        <begin position="75"/>
        <end position="97"/>
    </location>
</feature>
<keyword evidence="7 8" id="KW-0472">Membrane</keyword>
<dbReference type="Pfam" id="PF00892">
    <property type="entry name" value="EamA"/>
    <property type="match status" value="2"/>
</dbReference>
<feature type="transmembrane region" description="Helical" evidence="8">
    <location>
        <begin position="182"/>
        <end position="202"/>
    </location>
</feature>
<evidence type="ECO:0000256" key="3">
    <source>
        <dbReference type="ARBA" id="ARBA00022448"/>
    </source>
</evidence>
<evidence type="ECO:0000259" key="9">
    <source>
        <dbReference type="Pfam" id="PF00892"/>
    </source>
</evidence>
<dbReference type="AlphaFoldDB" id="A0A916XV34"/>
<keyword evidence="3" id="KW-0813">Transport</keyword>
<dbReference type="RefSeq" id="WP_188850031.1">
    <property type="nucleotide sequence ID" value="NZ_BMJJ01000003.1"/>
</dbReference>
<feature type="transmembrane region" description="Helical" evidence="8">
    <location>
        <begin position="131"/>
        <end position="148"/>
    </location>
</feature>
<feature type="transmembrane region" description="Helical" evidence="8">
    <location>
        <begin position="214"/>
        <end position="234"/>
    </location>
</feature>
<feature type="transmembrane region" description="Helical" evidence="8">
    <location>
        <begin position="12"/>
        <end position="30"/>
    </location>
</feature>
<feature type="transmembrane region" description="Helical" evidence="8">
    <location>
        <begin position="103"/>
        <end position="124"/>
    </location>
</feature>
<keyword evidence="6 8" id="KW-1133">Transmembrane helix</keyword>
<dbReference type="InterPro" id="IPR004626">
    <property type="entry name" value="RarD"/>
</dbReference>